<dbReference type="FunFam" id="3.40.50.10860:FF:000001">
    <property type="entry name" value="Bifunctional protein FolD"/>
    <property type="match status" value="1"/>
</dbReference>
<feature type="domain" description="Tetrahydrofolate dehydrogenase/cyclohydrolase NAD(P)-binding" evidence="13">
    <location>
        <begin position="147"/>
        <end position="293"/>
    </location>
</feature>
<proteinExistence type="inferred from homology"/>
<dbReference type="EMBL" id="HBDY01015636">
    <property type="protein sequence ID" value="CAD8249767.1"/>
    <property type="molecule type" value="Transcribed_RNA"/>
</dbReference>
<comment type="subunit">
    <text evidence="2">Homodimer.</text>
</comment>
<evidence type="ECO:0000256" key="7">
    <source>
        <dbReference type="ARBA" id="ARBA00023268"/>
    </source>
</evidence>
<dbReference type="HAMAP" id="MF_01576">
    <property type="entry name" value="THF_DHG_CYH"/>
    <property type="match status" value="1"/>
</dbReference>
<comment type="pathway">
    <text evidence="1">One-carbon metabolism; tetrahydrofolate interconversion.</text>
</comment>
<dbReference type="Pfam" id="PF02882">
    <property type="entry name" value="THF_DHG_CYH_C"/>
    <property type="match status" value="1"/>
</dbReference>
<dbReference type="CDD" id="cd01080">
    <property type="entry name" value="NAD_bind_m-THF_DH_Cyclohyd"/>
    <property type="match status" value="1"/>
</dbReference>
<dbReference type="InterPro" id="IPR020867">
    <property type="entry name" value="THF_DH/CycHdrlase_CS"/>
</dbReference>
<feature type="domain" description="Tetrahydrofolate dehydrogenase/cyclohydrolase catalytic" evidence="12">
    <location>
        <begin position="11"/>
        <end position="126"/>
    </location>
</feature>
<dbReference type="SUPFAM" id="SSF53223">
    <property type="entry name" value="Aminoacid dehydrogenase-like, N-terminal domain"/>
    <property type="match status" value="1"/>
</dbReference>
<dbReference type="PRINTS" id="PR00085">
    <property type="entry name" value="THFDHDRGNASE"/>
</dbReference>
<keyword evidence="3" id="KW-0554">One-carbon metabolism</keyword>
<evidence type="ECO:0000256" key="1">
    <source>
        <dbReference type="ARBA" id="ARBA00004777"/>
    </source>
</evidence>
<evidence type="ECO:0008006" key="15">
    <source>
        <dbReference type="Google" id="ProtNLM"/>
    </source>
</evidence>
<sequence>MGGRGSKAAVIDGKAIAADIRAEIKEEVAKLKAAHGRVPGLAVVIVGSRPDSATYVRMKRKACDEAGIRSFHEEVPETATEAEVLKIVQSFNADPDCHGILVQLPLPKHMNEEKILAAISLEKDVDGFHPLNIGRLSQRGREPLFVPCTPRGCIELLERTGVPIAGKEAVVVGRSNVVGTPAALLLQRRDATVTIVHSKTPNSEEIVRRADIVIAACGRMEMVKGSWIKPGAAVIDVGINAKDDPSKKRGYRLVGDADYEECSKVAGYITPVPGGVGPMTIAMLLSNTLDSGRRAIAGK</sequence>
<evidence type="ECO:0000256" key="5">
    <source>
        <dbReference type="ARBA" id="ARBA00022857"/>
    </source>
</evidence>
<evidence type="ECO:0000256" key="3">
    <source>
        <dbReference type="ARBA" id="ARBA00022563"/>
    </source>
</evidence>
<keyword evidence="5" id="KW-0521">NADP</keyword>
<comment type="catalytic activity">
    <reaction evidence="8">
        <text>(6R)-5,10-methenyltetrahydrofolate + H2O = (6R)-10-formyltetrahydrofolate + H(+)</text>
        <dbReference type="Rhea" id="RHEA:23700"/>
        <dbReference type="ChEBI" id="CHEBI:15377"/>
        <dbReference type="ChEBI" id="CHEBI:15378"/>
        <dbReference type="ChEBI" id="CHEBI:57455"/>
        <dbReference type="ChEBI" id="CHEBI:195366"/>
        <dbReference type="EC" id="3.5.4.9"/>
    </reaction>
</comment>
<organism evidence="14">
    <name type="scientific">Micromonas pusilla</name>
    <name type="common">Picoplanktonic green alga</name>
    <name type="synonym">Chromulina pusilla</name>
    <dbReference type="NCBI Taxonomy" id="38833"/>
    <lineage>
        <taxon>Eukaryota</taxon>
        <taxon>Viridiplantae</taxon>
        <taxon>Chlorophyta</taxon>
        <taxon>Mamiellophyceae</taxon>
        <taxon>Mamiellales</taxon>
        <taxon>Mamiellaceae</taxon>
        <taxon>Micromonas</taxon>
    </lineage>
</organism>
<evidence type="ECO:0000256" key="10">
    <source>
        <dbReference type="ARBA" id="ARBA00058319"/>
    </source>
</evidence>
<gene>
    <name evidence="14" type="ORF">MPUS1402_LOCUS11864</name>
</gene>
<evidence type="ECO:0000313" key="14">
    <source>
        <dbReference type="EMBL" id="CAD8249767.1"/>
    </source>
</evidence>
<dbReference type="PROSITE" id="PS00767">
    <property type="entry name" value="THF_DHG_CYH_2"/>
    <property type="match status" value="1"/>
</dbReference>
<keyword evidence="4" id="KW-0378">Hydrolase</keyword>
<name>A0A7R9Y7W2_MICPS</name>
<keyword evidence="6" id="KW-0560">Oxidoreductase</keyword>
<dbReference type="Gene3D" id="3.40.50.720">
    <property type="entry name" value="NAD(P)-binding Rossmann-like Domain"/>
    <property type="match status" value="1"/>
</dbReference>
<dbReference type="GO" id="GO:0004477">
    <property type="term" value="F:methenyltetrahydrofolate cyclohydrolase activity"/>
    <property type="evidence" value="ECO:0007669"/>
    <property type="project" value="UniProtKB-EC"/>
</dbReference>
<dbReference type="InterPro" id="IPR020631">
    <property type="entry name" value="THF_DH/CycHdrlase_NAD-bd_dom"/>
</dbReference>
<dbReference type="AlphaFoldDB" id="A0A7R9Y7W2"/>
<protein>
    <recommendedName>
        <fullName evidence="15">Methenyltetrahydrofolate cyclohydrolase</fullName>
    </recommendedName>
</protein>
<comment type="catalytic activity">
    <reaction evidence="9">
        <text>(6R)-5,10-methylene-5,6,7,8-tetrahydrofolate + NADP(+) = (6R)-5,10-methenyltetrahydrofolate + NADPH</text>
        <dbReference type="Rhea" id="RHEA:22812"/>
        <dbReference type="ChEBI" id="CHEBI:15636"/>
        <dbReference type="ChEBI" id="CHEBI:57455"/>
        <dbReference type="ChEBI" id="CHEBI:57783"/>
        <dbReference type="ChEBI" id="CHEBI:58349"/>
        <dbReference type="EC" id="1.5.1.5"/>
    </reaction>
</comment>
<dbReference type="PANTHER" id="PTHR48099">
    <property type="entry name" value="C-1-TETRAHYDROFOLATE SYNTHASE, CYTOPLASMIC-RELATED"/>
    <property type="match status" value="1"/>
</dbReference>
<comment type="function">
    <text evidence="10">Catalyzes the oxidation of 5,10-methylenetetrahydrofolate to 5,10-methenyltetrahydrofolate and then the hydrolysis of 5,10-methenyltetrahydrofolate to 10-formyltetrahydrofolate.</text>
</comment>
<dbReference type="GO" id="GO:0005829">
    <property type="term" value="C:cytosol"/>
    <property type="evidence" value="ECO:0007669"/>
    <property type="project" value="TreeGrafter"/>
</dbReference>
<comment type="similarity">
    <text evidence="11">Belongs to the tetrahydrofolate dehydrogenase/cyclohydrolase family.</text>
</comment>
<reference evidence="14" key="1">
    <citation type="submission" date="2021-01" db="EMBL/GenBank/DDBJ databases">
        <authorList>
            <person name="Corre E."/>
            <person name="Pelletier E."/>
            <person name="Niang G."/>
            <person name="Scheremetjew M."/>
            <person name="Finn R."/>
            <person name="Kale V."/>
            <person name="Holt S."/>
            <person name="Cochrane G."/>
            <person name="Meng A."/>
            <person name="Brown T."/>
            <person name="Cohen L."/>
        </authorList>
    </citation>
    <scope>NUCLEOTIDE SEQUENCE</scope>
    <source>
        <strain evidence="14">RCC1614</strain>
    </source>
</reference>
<dbReference type="InterPro" id="IPR046346">
    <property type="entry name" value="Aminoacid_DH-like_N_sf"/>
</dbReference>
<dbReference type="SUPFAM" id="SSF51735">
    <property type="entry name" value="NAD(P)-binding Rossmann-fold domains"/>
    <property type="match status" value="1"/>
</dbReference>
<dbReference type="GO" id="GO:0035999">
    <property type="term" value="P:tetrahydrofolate interconversion"/>
    <property type="evidence" value="ECO:0007669"/>
    <property type="project" value="TreeGrafter"/>
</dbReference>
<evidence type="ECO:0000256" key="11">
    <source>
        <dbReference type="ARBA" id="ARBA00061364"/>
    </source>
</evidence>
<evidence type="ECO:0000256" key="2">
    <source>
        <dbReference type="ARBA" id="ARBA00011738"/>
    </source>
</evidence>
<accession>A0A7R9Y7W2</accession>
<evidence type="ECO:0000259" key="12">
    <source>
        <dbReference type="Pfam" id="PF00763"/>
    </source>
</evidence>
<dbReference type="GO" id="GO:0004488">
    <property type="term" value="F:methylenetetrahydrofolate dehydrogenase (NADP+) activity"/>
    <property type="evidence" value="ECO:0007669"/>
    <property type="project" value="UniProtKB-EC"/>
</dbReference>
<dbReference type="InterPro" id="IPR020630">
    <property type="entry name" value="THF_DH/CycHdrlase_cat_dom"/>
</dbReference>
<evidence type="ECO:0000256" key="8">
    <source>
        <dbReference type="ARBA" id="ARBA00036357"/>
    </source>
</evidence>
<dbReference type="InterPro" id="IPR000672">
    <property type="entry name" value="THF_DH/CycHdrlase"/>
</dbReference>
<dbReference type="NCBIfam" id="NF010783">
    <property type="entry name" value="PRK14186.1"/>
    <property type="match status" value="1"/>
</dbReference>
<dbReference type="FunFam" id="3.40.50.720:FF:000006">
    <property type="entry name" value="Bifunctional protein FolD"/>
    <property type="match status" value="1"/>
</dbReference>
<dbReference type="PANTHER" id="PTHR48099:SF27">
    <property type="entry name" value="BIFUNCTIONAL PROTEIN FOLD 2"/>
    <property type="match status" value="1"/>
</dbReference>
<evidence type="ECO:0000256" key="9">
    <source>
        <dbReference type="ARBA" id="ARBA00052194"/>
    </source>
</evidence>
<evidence type="ECO:0000256" key="6">
    <source>
        <dbReference type="ARBA" id="ARBA00023002"/>
    </source>
</evidence>
<evidence type="ECO:0000256" key="4">
    <source>
        <dbReference type="ARBA" id="ARBA00022801"/>
    </source>
</evidence>
<dbReference type="InterPro" id="IPR036291">
    <property type="entry name" value="NAD(P)-bd_dom_sf"/>
</dbReference>
<evidence type="ECO:0000259" key="13">
    <source>
        <dbReference type="Pfam" id="PF02882"/>
    </source>
</evidence>
<keyword evidence="7" id="KW-0511">Multifunctional enzyme</keyword>
<dbReference type="Gene3D" id="3.40.50.10860">
    <property type="entry name" value="Leucine Dehydrogenase, chain A, domain 1"/>
    <property type="match status" value="1"/>
</dbReference>
<dbReference type="Pfam" id="PF00763">
    <property type="entry name" value="THF_DHG_CYH"/>
    <property type="match status" value="1"/>
</dbReference>